<organism evidence="1 2">
    <name type="scientific">Kitasatospora cathayae</name>
    <dbReference type="NCBI Taxonomy" id="3004092"/>
    <lineage>
        <taxon>Bacteria</taxon>
        <taxon>Bacillati</taxon>
        <taxon>Actinomycetota</taxon>
        <taxon>Actinomycetes</taxon>
        <taxon>Kitasatosporales</taxon>
        <taxon>Streptomycetaceae</taxon>
        <taxon>Kitasatospora</taxon>
    </lineage>
</organism>
<dbReference type="RefSeq" id="WP_270140866.1">
    <property type="nucleotide sequence ID" value="NZ_CP115450.1"/>
</dbReference>
<keyword evidence="2" id="KW-1185">Reference proteome</keyword>
<gene>
    <name evidence="1" type="ORF">O1G21_04185</name>
</gene>
<name>A0ABY7PXI5_9ACTN</name>
<proteinExistence type="predicted"/>
<evidence type="ECO:0000313" key="2">
    <source>
        <dbReference type="Proteomes" id="UP001212821"/>
    </source>
</evidence>
<dbReference type="Proteomes" id="UP001212821">
    <property type="component" value="Chromosome"/>
</dbReference>
<evidence type="ECO:0000313" key="1">
    <source>
        <dbReference type="EMBL" id="WBP85128.1"/>
    </source>
</evidence>
<accession>A0ABY7PXI5</accession>
<sequence>MSNHVVVAEIGLTKNRYGAEIKTSEPMSLDQARAFALEAARGGHPEFAPALKKAQILRIGADQYLVVEGHRLSPDSLNRFTVTEVVDAD</sequence>
<dbReference type="EMBL" id="CP115450">
    <property type="protein sequence ID" value="WBP85128.1"/>
    <property type="molecule type" value="Genomic_DNA"/>
</dbReference>
<reference evidence="2" key="1">
    <citation type="submission" date="2022-12" db="EMBL/GenBank/DDBJ databases">
        <authorList>
            <person name="Mo P."/>
        </authorList>
    </citation>
    <scope>NUCLEOTIDE SEQUENCE [LARGE SCALE GENOMIC DNA]</scope>
    <source>
        <strain evidence="2">HUAS 3-15</strain>
    </source>
</reference>
<protein>
    <submittedName>
        <fullName evidence="1">Uncharacterized protein</fullName>
    </submittedName>
</protein>